<dbReference type="PIRSF" id="PIRSF000103">
    <property type="entry name" value="HIBADH"/>
    <property type="match status" value="1"/>
</dbReference>
<dbReference type="InterPro" id="IPR013328">
    <property type="entry name" value="6PGD_dom2"/>
</dbReference>
<feature type="domain" description="3-hydroxyisobutyrate dehydrogenase-like NAD-binding" evidence="5">
    <location>
        <begin position="174"/>
        <end position="293"/>
    </location>
</feature>
<dbReference type="GO" id="GO:0016491">
    <property type="term" value="F:oxidoreductase activity"/>
    <property type="evidence" value="ECO:0007669"/>
    <property type="project" value="UniProtKB-KW"/>
</dbReference>
<evidence type="ECO:0000313" key="6">
    <source>
        <dbReference type="EMBL" id="SDT22955.1"/>
    </source>
</evidence>
<evidence type="ECO:0000259" key="4">
    <source>
        <dbReference type="Pfam" id="PF03446"/>
    </source>
</evidence>
<dbReference type="InterPro" id="IPR029154">
    <property type="entry name" value="HIBADH-like_NADP-bd"/>
</dbReference>
<dbReference type="Proteomes" id="UP000243904">
    <property type="component" value="Chromosome I"/>
</dbReference>
<dbReference type="SUPFAM" id="SSF51735">
    <property type="entry name" value="NAD(P)-binding Rossmann-fold domains"/>
    <property type="match status" value="1"/>
</dbReference>
<feature type="active site" evidence="3">
    <location>
        <position position="180"/>
    </location>
</feature>
<keyword evidence="7" id="KW-1185">Reference proteome</keyword>
<name>A0A1H1YND2_9BRAD</name>
<dbReference type="AlphaFoldDB" id="A0A1H1YND2"/>
<dbReference type="InterPro" id="IPR051265">
    <property type="entry name" value="HIBADH-related_NP60_sf"/>
</dbReference>
<dbReference type="GO" id="GO:0051287">
    <property type="term" value="F:NAD binding"/>
    <property type="evidence" value="ECO:0007669"/>
    <property type="project" value="InterPro"/>
</dbReference>
<evidence type="ECO:0000256" key="2">
    <source>
        <dbReference type="ARBA" id="ARBA00023027"/>
    </source>
</evidence>
<proteinExistence type="predicted"/>
<dbReference type="PANTHER" id="PTHR43580">
    <property type="entry name" value="OXIDOREDUCTASE GLYR1-RELATED"/>
    <property type="match status" value="1"/>
</dbReference>
<keyword evidence="1" id="KW-0560">Oxidoreductase</keyword>
<dbReference type="Pfam" id="PF14833">
    <property type="entry name" value="NAD_binding_11"/>
    <property type="match status" value="1"/>
</dbReference>
<evidence type="ECO:0000313" key="7">
    <source>
        <dbReference type="Proteomes" id="UP000243904"/>
    </source>
</evidence>
<dbReference type="SUPFAM" id="SSF48179">
    <property type="entry name" value="6-phosphogluconate dehydrogenase C-terminal domain-like"/>
    <property type="match status" value="1"/>
</dbReference>
<gene>
    <name evidence="6" type="ORF">SAMN05444158_4921</name>
</gene>
<evidence type="ECO:0000256" key="1">
    <source>
        <dbReference type="ARBA" id="ARBA00023002"/>
    </source>
</evidence>
<feature type="domain" description="6-phosphogluconate dehydrogenase NADP-binding" evidence="4">
    <location>
        <begin position="13"/>
        <end position="171"/>
    </location>
</feature>
<keyword evidence="2" id="KW-0520">NAD</keyword>
<dbReference type="EMBL" id="LT629750">
    <property type="protein sequence ID" value="SDT22955.1"/>
    <property type="molecule type" value="Genomic_DNA"/>
</dbReference>
<reference evidence="7" key="1">
    <citation type="submission" date="2016-10" db="EMBL/GenBank/DDBJ databases">
        <authorList>
            <person name="Varghese N."/>
            <person name="Submissions S."/>
        </authorList>
    </citation>
    <scope>NUCLEOTIDE SEQUENCE [LARGE SCALE GENOMIC DNA]</scope>
    <source>
        <strain evidence="7">GAS369</strain>
    </source>
</reference>
<dbReference type="InterPro" id="IPR008927">
    <property type="entry name" value="6-PGluconate_DH-like_C_sf"/>
</dbReference>
<protein>
    <submittedName>
        <fullName evidence="6">3-hydroxyisobutyrate dehydrogenase</fullName>
    </submittedName>
</protein>
<evidence type="ECO:0000259" key="5">
    <source>
        <dbReference type="Pfam" id="PF14833"/>
    </source>
</evidence>
<evidence type="ECO:0000256" key="3">
    <source>
        <dbReference type="PIRSR" id="PIRSR000103-1"/>
    </source>
</evidence>
<accession>A0A1H1YND2</accession>
<dbReference type="Gene3D" id="1.10.1040.10">
    <property type="entry name" value="N-(1-d-carboxylethyl)-l-norvaline Dehydrogenase, domain 2"/>
    <property type="match status" value="1"/>
</dbReference>
<dbReference type="InterPro" id="IPR015815">
    <property type="entry name" value="HIBADH-related"/>
</dbReference>
<dbReference type="InterPro" id="IPR036291">
    <property type="entry name" value="NAD(P)-bd_dom_sf"/>
</dbReference>
<sequence length="304" mass="31792">MKSDVNGWNAGRLGLVGLGRMGLAILPRLLAAGPEITVWNRSSEKTHIAAEMGARVASSLQDLCDKSDVILTIVFDDAALKDVFLGPAGLLSSACGGKLFIDMSTVLPETARAIGQAAKVALASFVSAPVCGSVGPAKEGKLLVLAGGSPEDYERAKPVLSLFSRKVEHVGAVGSGSAMKLAVQLPISVYWQSLAEALSLGRESGLDLGQMLRLIADSPAALPALPSKIKTILLEDNDVSFDIQSAQKDASLMQREAQRLGVNLPTASSALKAFSAAMESGWSDRDIATIVNYVFCSGGHDSQR</sequence>
<dbReference type="InterPro" id="IPR006115">
    <property type="entry name" value="6PGDH_NADP-bd"/>
</dbReference>
<dbReference type="RefSeq" id="WP_146689147.1">
    <property type="nucleotide sequence ID" value="NZ_LT629750.1"/>
</dbReference>
<dbReference type="Pfam" id="PF03446">
    <property type="entry name" value="NAD_binding_2"/>
    <property type="match status" value="1"/>
</dbReference>
<dbReference type="PANTHER" id="PTHR43580:SF2">
    <property type="entry name" value="CYTOKINE-LIKE NUCLEAR FACTOR N-PAC"/>
    <property type="match status" value="1"/>
</dbReference>
<organism evidence="6 7">
    <name type="scientific">Bradyrhizobium canariense</name>
    <dbReference type="NCBI Taxonomy" id="255045"/>
    <lineage>
        <taxon>Bacteria</taxon>
        <taxon>Pseudomonadati</taxon>
        <taxon>Pseudomonadota</taxon>
        <taxon>Alphaproteobacteria</taxon>
        <taxon>Hyphomicrobiales</taxon>
        <taxon>Nitrobacteraceae</taxon>
        <taxon>Bradyrhizobium</taxon>
    </lineage>
</organism>
<dbReference type="GO" id="GO:0050661">
    <property type="term" value="F:NADP binding"/>
    <property type="evidence" value="ECO:0007669"/>
    <property type="project" value="InterPro"/>
</dbReference>
<dbReference type="Gene3D" id="3.40.50.720">
    <property type="entry name" value="NAD(P)-binding Rossmann-like Domain"/>
    <property type="match status" value="1"/>
</dbReference>